<keyword evidence="1" id="KW-0238">DNA-binding</keyword>
<evidence type="ECO:0000313" key="4">
    <source>
        <dbReference type="Proteomes" id="UP001150924"/>
    </source>
</evidence>
<dbReference type="GO" id="GO:0003677">
    <property type="term" value="F:DNA binding"/>
    <property type="evidence" value="ECO:0007669"/>
    <property type="project" value="UniProtKB-KW"/>
</dbReference>
<evidence type="ECO:0000313" key="3">
    <source>
        <dbReference type="EMBL" id="MCY1008310.1"/>
    </source>
</evidence>
<name>A0A9X3ESB8_9BACT</name>
<dbReference type="SUPFAM" id="SSF51215">
    <property type="entry name" value="Regulatory protein AraC"/>
    <property type="match status" value="1"/>
</dbReference>
<dbReference type="InterPro" id="IPR037923">
    <property type="entry name" value="HTH-like"/>
</dbReference>
<reference evidence="3" key="1">
    <citation type="submission" date="2022-11" db="EMBL/GenBank/DDBJ databases">
        <title>Minimal conservation of predation-associated metabolite biosynthetic gene clusters underscores biosynthetic potential of Myxococcota including descriptions for ten novel species: Archangium lansinium sp. nov., Myxococcus landrumus sp. nov., Nannocystis bai.</title>
        <authorList>
            <person name="Ahearne A."/>
            <person name="Stevens C."/>
            <person name="Phillips K."/>
        </authorList>
    </citation>
    <scope>NUCLEOTIDE SEQUENCE</scope>
    <source>
        <strain evidence="3">Na p29</strain>
    </source>
</reference>
<comment type="caution">
    <text evidence="3">The sequence shown here is derived from an EMBL/GenBank/DDBJ whole genome shotgun (WGS) entry which is preliminary data.</text>
</comment>
<feature type="region of interest" description="Disordered" evidence="2">
    <location>
        <begin position="157"/>
        <end position="215"/>
    </location>
</feature>
<sequence length="215" mass="22408">MPGTETIAARTSLTPKLGLETFAAGLAVLAESADHRVRMHVGRPARGQCKHHRFVHTAGEIDVFPAGVADEWHQAEASTALVVSLTPSLLGRAAAETGRDPAHLEVPLRHQVRDPQIEHIVRALDAEHAAGRPGGALFSESLGLALAVRLLDPVAAPAPPRAASPRSSCGPSLLTSRSTSITTCPSRPSPTSPASAPRTSRLCSAARSACRSTPT</sequence>
<proteinExistence type="predicted"/>
<protein>
    <recommendedName>
        <fullName evidence="5">AraC family transcriptional regulator</fullName>
    </recommendedName>
</protein>
<feature type="compositionally biased region" description="Low complexity" evidence="2">
    <location>
        <begin position="163"/>
        <end position="186"/>
    </location>
</feature>
<dbReference type="AlphaFoldDB" id="A0A9X3ESB8"/>
<dbReference type="EMBL" id="JAPNKE010000002">
    <property type="protein sequence ID" value="MCY1008310.1"/>
    <property type="molecule type" value="Genomic_DNA"/>
</dbReference>
<feature type="compositionally biased region" description="Low complexity" evidence="2">
    <location>
        <begin position="192"/>
        <end position="201"/>
    </location>
</feature>
<accession>A0A9X3ESB8</accession>
<dbReference type="Proteomes" id="UP001150924">
    <property type="component" value="Unassembled WGS sequence"/>
</dbReference>
<dbReference type="RefSeq" id="WP_267770945.1">
    <property type="nucleotide sequence ID" value="NZ_JAPNKE010000002.1"/>
</dbReference>
<organism evidence="3 4">
    <name type="scientific">Nannocystis pusilla</name>
    <dbReference type="NCBI Taxonomy" id="889268"/>
    <lineage>
        <taxon>Bacteria</taxon>
        <taxon>Pseudomonadati</taxon>
        <taxon>Myxococcota</taxon>
        <taxon>Polyangia</taxon>
        <taxon>Nannocystales</taxon>
        <taxon>Nannocystaceae</taxon>
        <taxon>Nannocystis</taxon>
    </lineage>
</organism>
<evidence type="ECO:0000256" key="2">
    <source>
        <dbReference type="SAM" id="MobiDB-lite"/>
    </source>
</evidence>
<keyword evidence="4" id="KW-1185">Reference proteome</keyword>
<evidence type="ECO:0000256" key="1">
    <source>
        <dbReference type="ARBA" id="ARBA00023125"/>
    </source>
</evidence>
<evidence type="ECO:0008006" key="5">
    <source>
        <dbReference type="Google" id="ProtNLM"/>
    </source>
</evidence>
<gene>
    <name evidence="3" type="ORF">OV079_22665</name>
</gene>